<dbReference type="RefSeq" id="WP_143233770.1">
    <property type="nucleotide sequence ID" value="NZ_VJWL01000001.1"/>
</dbReference>
<accession>A0A552X2T6</accession>
<sequence>MVIVERLSDLGYVQVDLDALDACLAFSGQHDNYAAVLLTDGRLLATADSWQAQFGELQSLCFKYIRPSLQASWLQATPHLIRELLTDADGIQRARHVRGEDQEANASLALQTLRDMVNDALSKNATDIHIRLSGYVARISYRIDGLLVFQGNRNRVFVTEVVAAALHTHSDDYADVFDERQISAATITVDIGEPAQSIRIRAQKSPCRDGFTMTLRLQRIGQGQVPQLSDLGLQKERIMDLQLLLAYANGVILISGPTGHGKTTTLAALNSAVPDTRKIISLEDPIEIIQPRVDQKYISQHHGQHFADMLKVVLREDPDIVEVSEIRDKETADAALSSALTGHLVISTIHATDAIGVIARLHDLGLSATQLAQPGLFAGLVAQRLLPRLCEQCRYQDEHPVWGRLWRRSQEGCDCCHHTGISGRVMVSEVLMLNEASYRFIRNMDLQAWRQQLDQQGWRSMAHDAVRLIRQGKVDWQDAGELVPGLVRVMQPKDKRHAIGTRQFTAAT</sequence>
<dbReference type="PANTHER" id="PTHR30258:SF2">
    <property type="entry name" value="COMG OPERON PROTEIN 1"/>
    <property type="match status" value="1"/>
</dbReference>
<organism evidence="5 6">
    <name type="scientific">Aliidiomarina halalkaliphila</name>
    <dbReference type="NCBI Taxonomy" id="2593535"/>
    <lineage>
        <taxon>Bacteria</taxon>
        <taxon>Pseudomonadati</taxon>
        <taxon>Pseudomonadota</taxon>
        <taxon>Gammaproteobacteria</taxon>
        <taxon>Alteromonadales</taxon>
        <taxon>Idiomarinaceae</taxon>
        <taxon>Aliidiomarina</taxon>
    </lineage>
</organism>
<dbReference type="GO" id="GO:0005524">
    <property type="term" value="F:ATP binding"/>
    <property type="evidence" value="ECO:0007669"/>
    <property type="project" value="UniProtKB-KW"/>
</dbReference>
<dbReference type="AlphaFoldDB" id="A0A552X2T6"/>
<evidence type="ECO:0000256" key="3">
    <source>
        <dbReference type="ARBA" id="ARBA00022840"/>
    </source>
</evidence>
<dbReference type="EMBL" id="VJWL01000001">
    <property type="protein sequence ID" value="TRW49348.1"/>
    <property type="molecule type" value="Genomic_DNA"/>
</dbReference>
<gene>
    <name evidence="5" type="ORF">FM042_00275</name>
</gene>
<dbReference type="Pfam" id="PF00437">
    <property type="entry name" value="T2SSE"/>
    <property type="match status" value="1"/>
</dbReference>
<keyword evidence="2" id="KW-0547">Nucleotide-binding</keyword>
<dbReference type="Proteomes" id="UP000320359">
    <property type="component" value="Unassembled WGS sequence"/>
</dbReference>
<comment type="caution">
    <text evidence="5">The sequence shown here is derived from an EMBL/GenBank/DDBJ whole genome shotgun (WGS) entry which is preliminary data.</text>
</comment>
<dbReference type="InterPro" id="IPR001482">
    <property type="entry name" value="T2SS/T4SS_dom"/>
</dbReference>
<dbReference type="Gene3D" id="3.30.450.90">
    <property type="match status" value="1"/>
</dbReference>
<name>A0A552X2T6_9GAMM</name>
<evidence type="ECO:0000313" key="6">
    <source>
        <dbReference type="Proteomes" id="UP000320359"/>
    </source>
</evidence>
<feature type="domain" description="Bacterial type II secretion system protein E" evidence="4">
    <location>
        <begin position="109"/>
        <end position="478"/>
    </location>
</feature>
<protein>
    <recommendedName>
        <fullName evidence="4">Bacterial type II secretion system protein E domain-containing protein</fullName>
    </recommendedName>
</protein>
<dbReference type="GO" id="GO:0005886">
    <property type="term" value="C:plasma membrane"/>
    <property type="evidence" value="ECO:0007669"/>
    <property type="project" value="TreeGrafter"/>
</dbReference>
<evidence type="ECO:0000259" key="4">
    <source>
        <dbReference type="Pfam" id="PF00437"/>
    </source>
</evidence>
<dbReference type="PANTHER" id="PTHR30258">
    <property type="entry name" value="TYPE II SECRETION SYSTEM PROTEIN GSPE-RELATED"/>
    <property type="match status" value="1"/>
</dbReference>
<dbReference type="Gene3D" id="3.40.50.300">
    <property type="entry name" value="P-loop containing nucleotide triphosphate hydrolases"/>
    <property type="match status" value="1"/>
</dbReference>
<evidence type="ECO:0000256" key="2">
    <source>
        <dbReference type="ARBA" id="ARBA00022741"/>
    </source>
</evidence>
<proteinExistence type="inferred from homology"/>
<keyword evidence="3" id="KW-0067">ATP-binding</keyword>
<comment type="similarity">
    <text evidence="1">Belongs to the GSP E family.</text>
</comment>
<dbReference type="GO" id="GO:0016887">
    <property type="term" value="F:ATP hydrolysis activity"/>
    <property type="evidence" value="ECO:0007669"/>
    <property type="project" value="TreeGrafter"/>
</dbReference>
<keyword evidence="6" id="KW-1185">Reference proteome</keyword>
<dbReference type="InterPro" id="IPR027417">
    <property type="entry name" value="P-loop_NTPase"/>
</dbReference>
<evidence type="ECO:0000313" key="5">
    <source>
        <dbReference type="EMBL" id="TRW49348.1"/>
    </source>
</evidence>
<dbReference type="OrthoDB" id="5790493at2"/>
<reference evidence="5 6" key="1">
    <citation type="submission" date="2019-07" db="EMBL/GenBank/DDBJ databases">
        <authorList>
            <person name="Yang M."/>
            <person name="Zhao D."/>
            <person name="Xiang H."/>
        </authorList>
    </citation>
    <scope>NUCLEOTIDE SEQUENCE [LARGE SCALE GENOMIC DNA]</scope>
    <source>
        <strain evidence="5 6">IM1326</strain>
    </source>
</reference>
<dbReference type="SUPFAM" id="SSF52540">
    <property type="entry name" value="P-loop containing nucleoside triphosphate hydrolases"/>
    <property type="match status" value="1"/>
</dbReference>
<evidence type="ECO:0000256" key="1">
    <source>
        <dbReference type="ARBA" id="ARBA00006611"/>
    </source>
</evidence>